<dbReference type="RefSeq" id="WP_309799103.1">
    <property type="nucleotide sequence ID" value="NZ_JAVDPW010000010.1"/>
</dbReference>
<protein>
    <recommendedName>
        <fullName evidence="4">Acyloxyacyl hydrolase</fullName>
    </recommendedName>
</protein>
<accession>A0ABU1JVU8</accession>
<evidence type="ECO:0000256" key="1">
    <source>
        <dbReference type="SAM" id="SignalP"/>
    </source>
</evidence>
<evidence type="ECO:0008006" key="4">
    <source>
        <dbReference type="Google" id="ProtNLM"/>
    </source>
</evidence>
<feature type="signal peptide" evidence="1">
    <location>
        <begin position="1"/>
        <end position="24"/>
    </location>
</feature>
<organism evidence="2 3">
    <name type="scientific">Inquilinus ginsengisoli</name>
    <dbReference type="NCBI Taxonomy" id="363840"/>
    <lineage>
        <taxon>Bacteria</taxon>
        <taxon>Pseudomonadati</taxon>
        <taxon>Pseudomonadota</taxon>
        <taxon>Alphaproteobacteria</taxon>
        <taxon>Rhodospirillales</taxon>
        <taxon>Rhodospirillaceae</taxon>
        <taxon>Inquilinus</taxon>
    </lineage>
</organism>
<reference evidence="2 3" key="1">
    <citation type="submission" date="2023-07" db="EMBL/GenBank/DDBJ databases">
        <title>Sorghum-associated microbial communities from plants grown in Nebraska, USA.</title>
        <authorList>
            <person name="Schachtman D."/>
        </authorList>
    </citation>
    <scope>NUCLEOTIDE SEQUENCE [LARGE SCALE GENOMIC DNA]</scope>
    <source>
        <strain evidence="2 3">584</strain>
    </source>
</reference>
<proteinExistence type="predicted"/>
<dbReference type="InterPro" id="IPR018550">
    <property type="entry name" value="Lipid-A_deacylase-rel"/>
</dbReference>
<keyword evidence="1" id="KW-0732">Signal</keyword>
<keyword evidence="3" id="KW-1185">Reference proteome</keyword>
<evidence type="ECO:0000313" key="3">
    <source>
        <dbReference type="Proteomes" id="UP001262410"/>
    </source>
</evidence>
<dbReference type="Proteomes" id="UP001262410">
    <property type="component" value="Unassembled WGS sequence"/>
</dbReference>
<dbReference type="Gene3D" id="2.40.160.20">
    <property type="match status" value="1"/>
</dbReference>
<feature type="chain" id="PRO_5045842711" description="Acyloxyacyl hydrolase" evidence="1">
    <location>
        <begin position="25"/>
        <end position="210"/>
    </location>
</feature>
<evidence type="ECO:0000313" key="2">
    <source>
        <dbReference type="EMBL" id="MDR6292738.1"/>
    </source>
</evidence>
<gene>
    <name evidence="2" type="ORF">E9232_005283</name>
</gene>
<sequence>MKKLLTGVATAAIVIGSMQGAAQAANVPIWIGIGSAAILAAGILGETSDIGDIHVGNGNTDLPLSLTVGAGYYNILNDKGDTSHTDRDDGGAGVGRVELRFNTEFLRIRPFIGIEGTTDSASYIYGGGMLDVRFGDHFILSPNAAVGAYFNGDGREMGSTLEFRTGVEAAWEFDNKMRVGAAFHHISNAGIGDVNPGVEELTFNLSIPLN</sequence>
<dbReference type="EMBL" id="JAVDPW010000010">
    <property type="protein sequence ID" value="MDR6292738.1"/>
    <property type="molecule type" value="Genomic_DNA"/>
</dbReference>
<dbReference type="Pfam" id="PF09411">
    <property type="entry name" value="PagL"/>
    <property type="match status" value="1"/>
</dbReference>
<comment type="caution">
    <text evidence="2">The sequence shown here is derived from an EMBL/GenBank/DDBJ whole genome shotgun (WGS) entry which is preliminary data.</text>
</comment>
<name>A0ABU1JVU8_9PROT</name>